<keyword evidence="2" id="KW-1185">Reference proteome</keyword>
<dbReference type="EMBL" id="CAJJDM010000085">
    <property type="protein sequence ID" value="CAD8089075.1"/>
    <property type="molecule type" value="Genomic_DNA"/>
</dbReference>
<evidence type="ECO:0000313" key="2">
    <source>
        <dbReference type="Proteomes" id="UP000688137"/>
    </source>
</evidence>
<dbReference type="Proteomes" id="UP000688137">
    <property type="component" value="Unassembled WGS sequence"/>
</dbReference>
<evidence type="ECO:0000313" key="1">
    <source>
        <dbReference type="EMBL" id="CAD8089075.1"/>
    </source>
</evidence>
<sequence>MDLLFKFYNKKCQPYSLRKCLHYGEVVADLFRMNPRTYANLQSDIQDIDNFIIKFSSFVEIICAKADVAINSIESQEIMLAIQWFIFQEEQTQQESLKYHEIIQPDCIGNPKIIEKLLDLYQNRLVQIFVYLIDYSISIQSYIQQNNQQKQRRFDLNLNGSLSFLNKNFFRDSSKQQSRKGRYCKRIYKWYIWIVNTIQTQFLNYLNPYLRQLVKFTTSIQLKKIENNMKCIFKQKCYNGNLSVFLEMKNNQSQKKYFYKFREYMKIL</sequence>
<organism evidence="1 2">
    <name type="scientific">Paramecium primaurelia</name>
    <dbReference type="NCBI Taxonomy" id="5886"/>
    <lineage>
        <taxon>Eukaryota</taxon>
        <taxon>Sar</taxon>
        <taxon>Alveolata</taxon>
        <taxon>Ciliophora</taxon>
        <taxon>Intramacronucleata</taxon>
        <taxon>Oligohymenophorea</taxon>
        <taxon>Peniculida</taxon>
        <taxon>Parameciidae</taxon>
        <taxon>Paramecium</taxon>
    </lineage>
</organism>
<comment type="caution">
    <text evidence="1">The sequence shown here is derived from an EMBL/GenBank/DDBJ whole genome shotgun (WGS) entry which is preliminary data.</text>
</comment>
<accession>A0A8S1NJA6</accession>
<dbReference type="AlphaFoldDB" id="A0A8S1NJA6"/>
<name>A0A8S1NJA6_PARPR</name>
<proteinExistence type="predicted"/>
<reference evidence="1" key="1">
    <citation type="submission" date="2021-01" db="EMBL/GenBank/DDBJ databases">
        <authorList>
            <consortium name="Genoscope - CEA"/>
            <person name="William W."/>
        </authorList>
    </citation>
    <scope>NUCLEOTIDE SEQUENCE</scope>
</reference>
<protein>
    <submittedName>
        <fullName evidence="1">Uncharacterized protein</fullName>
    </submittedName>
</protein>
<gene>
    <name evidence="1" type="ORF">PPRIM_AZ9-3.1.T0820218</name>
</gene>